<evidence type="ECO:0000313" key="3">
    <source>
        <dbReference type="Proteomes" id="UP001152798"/>
    </source>
</evidence>
<protein>
    <recommendedName>
        <fullName evidence="1">Immunoglobulin-like beta-sandwich domain-containing protein</fullName>
    </recommendedName>
</protein>
<dbReference type="InterPro" id="IPR036179">
    <property type="entry name" value="Ig-like_dom_sf"/>
</dbReference>
<dbReference type="InterPro" id="IPR013783">
    <property type="entry name" value="Ig-like_fold"/>
</dbReference>
<gene>
    <name evidence="2" type="ORF">NEZAVI_LOCUS14927</name>
</gene>
<dbReference type="Gene3D" id="2.60.40.10">
    <property type="entry name" value="Immunoglobulins"/>
    <property type="match status" value="1"/>
</dbReference>
<dbReference type="OrthoDB" id="10012075at2759"/>
<proteinExistence type="predicted"/>
<evidence type="ECO:0000259" key="1">
    <source>
        <dbReference type="Pfam" id="PF00047"/>
    </source>
</evidence>
<keyword evidence="3" id="KW-1185">Reference proteome</keyword>
<feature type="domain" description="Immunoglobulin-like beta-sandwich" evidence="1">
    <location>
        <begin position="37"/>
        <end position="98"/>
    </location>
</feature>
<organism evidence="2 3">
    <name type="scientific">Nezara viridula</name>
    <name type="common">Southern green stink bug</name>
    <name type="synonym">Cimex viridulus</name>
    <dbReference type="NCBI Taxonomy" id="85310"/>
    <lineage>
        <taxon>Eukaryota</taxon>
        <taxon>Metazoa</taxon>
        <taxon>Ecdysozoa</taxon>
        <taxon>Arthropoda</taxon>
        <taxon>Hexapoda</taxon>
        <taxon>Insecta</taxon>
        <taxon>Pterygota</taxon>
        <taxon>Neoptera</taxon>
        <taxon>Paraneoptera</taxon>
        <taxon>Hemiptera</taxon>
        <taxon>Heteroptera</taxon>
        <taxon>Panheteroptera</taxon>
        <taxon>Pentatomomorpha</taxon>
        <taxon>Pentatomoidea</taxon>
        <taxon>Pentatomidae</taxon>
        <taxon>Pentatominae</taxon>
        <taxon>Nezara</taxon>
    </lineage>
</organism>
<dbReference type="Proteomes" id="UP001152798">
    <property type="component" value="Chromosome 7"/>
</dbReference>
<dbReference type="AlphaFoldDB" id="A0A9P0HRT9"/>
<evidence type="ECO:0000313" key="2">
    <source>
        <dbReference type="EMBL" id="CAH1407129.1"/>
    </source>
</evidence>
<name>A0A9P0HRT9_NEZVI</name>
<sequence length="157" mass="18689">MRRQRTEGVNQATPPRERRDDVALLGPSYKRRPRDDSWTVGWLKAEDQTVLTLHTKVVTHNARISVSHDNERVWRLHIRQLRETDRGCYMCQINTSIMKKQIGCIDVHVDQLLIWANTIFFRDRCKWISTYDRAELRYFGSKYKGSKDNDGNRRRGR</sequence>
<dbReference type="Pfam" id="PF00047">
    <property type="entry name" value="ig"/>
    <property type="match status" value="1"/>
</dbReference>
<accession>A0A9P0HRT9</accession>
<dbReference type="SUPFAM" id="SSF48726">
    <property type="entry name" value="Immunoglobulin"/>
    <property type="match status" value="1"/>
</dbReference>
<dbReference type="EMBL" id="OV725083">
    <property type="protein sequence ID" value="CAH1407129.1"/>
    <property type="molecule type" value="Genomic_DNA"/>
</dbReference>
<reference evidence="2" key="1">
    <citation type="submission" date="2022-01" db="EMBL/GenBank/DDBJ databases">
        <authorList>
            <person name="King R."/>
        </authorList>
    </citation>
    <scope>NUCLEOTIDE SEQUENCE</scope>
</reference>
<dbReference type="InterPro" id="IPR013151">
    <property type="entry name" value="Immunoglobulin_dom"/>
</dbReference>